<comment type="caution">
    <text evidence="1">The sequence shown here is derived from an EMBL/GenBank/DDBJ whole genome shotgun (WGS) entry which is preliminary data.</text>
</comment>
<sequence>MNAASQRRLTPVLVILALLLGALWLALLAGLGRGVHWDAPRAAAPPPASGKHAGLPTPQPLAEFAPVWQQSLFSPDRKPEAHAASGGSSLGDLALTGIILTPQLHMALLHDKNGNKELRLREGQSLPDGSLSLVEVKPRSVILDSAQGRTELKLPAGAPIDAAKAVPAMAAEPAAAPQGDAEASGAATAQPVVPLGQGASRQAPPQYSQQQLDRLRKLKAAILQRRAASQAANHEGAH</sequence>
<keyword evidence="2" id="KW-1185">Reference proteome</keyword>
<protein>
    <recommendedName>
        <fullName evidence="3">General secretion pathway protein GspN</fullName>
    </recommendedName>
</protein>
<accession>A0ABV4AR11</accession>
<evidence type="ECO:0000313" key="2">
    <source>
        <dbReference type="Proteomes" id="UP001562159"/>
    </source>
</evidence>
<proteinExistence type="predicted"/>
<gene>
    <name evidence="1" type="ORF">AB7878_10480</name>
</gene>
<dbReference type="Proteomes" id="UP001562159">
    <property type="component" value="Unassembled WGS sequence"/>
</dbReference>
<evidence type="ECO:0000313" key="1">
    <source>
        <dbReference type="EMBL" id="MEY2182842.1"/>
    </source>
</evidence>
<reference evidence="1 2" key="1">
    <citation type="submission" date="2024-07" db="EMBL/GenBank/DDBJ databases">
        <title>Molecular mechanisms and environmental adaptations of flagellar loss and biofilm growth of Rhodanobacter under environmental stress.</title>
        <authorList>
            <person name="Chen M."/>
        </authorList>
    </citation>
    <scope>NUCLEOTIDE SEQUENCE [LARGE SCALE GENOMIC DNA]</scope>
    <source>
        <strain evidence="1 2">RS22</strain>
    </source>
</reference>
<dbReference type="EMBL" id="JBGBPY010000001">
    <property type="protein sequence ID" value="MEY2182842.1"/>
    <property type="molecule type" value="Genomic_DNA"/>
</dbReference>
<organism evidence="1 2">
    <name type="scientific">Rhodanobacter humi</name>
    <dbReference type="NCBI Taxonomy" id="1888173"/>
    <lineage>
        <taxon>Bacteria</taxon>
        <taxon>Pseudomonadati</taxon>
        <taxon>Pseudomonadota</taxon>
        <taxon>Gammaproteobacteria</taxon>
        <taxon>Lysobacterales</taxon>
        <taxon>Rhodanobacteraceae</taxon>
        <taxon>Rhodanobacter</taxon>
    </lineage>
</organism>
<evidence type="ECO:0008006" key="3">
    <source>
        <dbReference type="Google" id="ProtNLM"/>
    </source>
</evidence>
<name>A0ABV4AR11_9GAMM</name>